<dbReference type="NCBIfam" id="TIGR02824">
    <property type="entry name" value="quinone_pig3"/>
    <property type="match status" value="1"/>
</dbReference>
<dbReference type="InterPro" id="IPR013149">
    <property type="entry name" value="ADH-like_C"/>
</dbReference>
<organism evidence="4 5">
    <name type="scientific">Pseudohoeflea coraliihabitans</name>
    <dbReference type="NCBI Taxonomy" id="2860393"/>
    <lineage>
        <taxon>Bacteria</taxon>
        <taxon>Pseudomonadati</taxon>
        <taxon>Pseudomonadota</taxon>
        <taxon>Alphaproteobacteria</taxon>
        <taxon>Hyphomicrobiales</taxon>
        <taxon>Rhizobiaceae</taxon>
        <taxon>Pseudohoeflea</taxon>
    </lineage>
</organism>
<dbReference type="PANTHER" id="PTHR48106:SF8">
    <property type="entry name" value="OS02G0805600 PROTEIN"/>
    <property type="match status" value="1"/>
</dbReference>
<dbReference type="PANTHER" id="PTHR48106">
    <property type="entry name" value="QUINONE OXIDOREDUCTASE PIG3-RELATED"/>
    <property type="match status" value="1"/>
</dbReference>
<keyword evidence="2" id="KW-0560">Oxidoreductase</keyword>
<reference evidence="4" key="1">
    <citation type="submission" date="2021-07" db="EMBL/GenBank/DDBJ databases">
        <title>Pseudohoeflea marina sp. nov. a polyhydroxyalcanoate-producing bacterium.</title>
        <authorList>
            <person name="Zheng W."/>
            <person name="Yu S."/>
            <person name="Huang Y."/>
        </authorList>
    </citation>
    <scope>NUCLEOTIDE SEQUENCE</scope>
    <source>
        <strain evidence="4">DP4N28-3</strain>
    </source>
</reference>
<dbReference type="SMART" id="SM00829">
    <property type="entry name" value="PKS_ER"/>
    <property type="match status" value="1"/>
</dbReference>
<evidence type="ECO:0000259" key="3">
    <source>
        <dbReference type="SMART" id="SM00829"/>
    </source>
</evidence>
<evidence type="ECO:0000313" key="4">
    <source>
        <dbReference type="EMBL" id="MBW3096428.1"/>
    </source>
</evidence>
<proteinExistence type="predicted"/>
<feature type="domain" description="Enoyl reductase (ER)" evidence="3">
    <location>
        <begin position="18"/>
        <end position="331"/>
    </location>
</feature>
<dbReference type="InterPro" id="IPR020843">
    <property type="entry name" value="ER"/>
</dbReference>
<gene>
    <name evidence="4" type="ORF">KY465_03940</name>
</gene>
<comment type="caution">
    <text evidence="4">The sequence shown here is derived from an EMBL/GenBank/DDBJ whole genome shotgun (WGS) entry which is preliminary data.</text>
</comment>
<keyword evidence="1" id="KW-0521">NADP</keyword>
<keyword evidence="5" id="KW-1185">Reference proteome</keyword>
<sequence length="333" mass="35320">MNETVPETMRVIATTGPGGAEVLRVEERPVPRPEAGEVLIRLAATGVNRPDILQRMGAYPPPPGATDLLGLEGAGEVVAIGTDVTALSVGDRVCALLPGGGYADYCVTPAAHCLPVPQGYDLEKAAALPETILTVWANVVESGALKAGETLLVHGGSSGIGTMAIQIGRWLGASVIVTAGSDEKCQLCERLGAEKAINYRNEDFVAVIKEMTGGKGVDVVLDMVGGSYIPRNLKALAVEGRHVSIAFLEGSEATVNFARVMMRRQVMTGSTLRARSDAEKARLVAEIRKRIWPALESGDIKPVICKSFDLEQASDAHRLMESSTHMGKILLRQ</sequence>
<evidence type="ECO:0000256" key="2">
    <source>
        <dbReference type="ARBA" id="ARBA00023002"/>
    </source>
</evidence>
<dbReference type="EMBL" id="JAHWQX010000001">
    <property type="protein sequence ID" value="MBW3096428.1"/>
    <property type="molecule type" value="Genomic_DNA"/>
</dbReference>
<dbReference type="InterPro" id="IPR013154">
    <property type="entry name" value="ADH-like_N"/>
</dbReference>
<accession>A0ABS6WKF8</accession>
<protein>
    <submittedName>
        <fullName evidence="4">NAD(P)H-quinone oxidoreductase</fullName>
    </submittedName>
</protein>
<dbReference type="CDD" id="cd05276">
    <property type="entry name" value="p53_inducible_oxidoreductase"/>
    <property type="match status" value="1"/>
</dbReference>
<name>A0ABS6WKF8_9HYPH</name>
<evidence type="ECO:0000256" key="1">
    <source>
        <dbReference type="ARBA" id="ARBA00022857"/>
    </source>
</evidence>
<dbReference type="RefSeq" id="WP_219200103.1">
    <property type="nucleotide sequence ID" value="NZ_JAHWQX010000001.1"/>
</dbReference>
<dbReference type="Pfam" id="PF08240">
    <property type="entry name" value="ADH_N"/>
    <property type="match status" value="1"/>
</dbReference>
<evidence type="ECO:0000313" key="5">
    <source>
        <dbReference type="Proteomes" id="UP001430804"/>
    </source>
</evidence>
<dbReference type="Pfam" id="PF00107">
    <property type="entry name" value="ADH_zinc_N"/>
    <property type="match status" value="1"/>
</dbReference>
<dbReference type="Proteomes" id="UP001430804">
    <property type="component" value="Unassembled WGS sequence"/>
</dbReference>
<dbReference type="InterPro" id="IPR014189">
    <property type="entry name" value="Quinone_OxRdtase_PIG3"/>
</dbReference>